<keyword evidence="8 11" id="KW-0067">ATP-binding</keyword>
<dbReference type="InterPro" id="IPR023000">
    <property type="entry name" value="Shikimate_kinase_CS"/>
</dbReference>
<keyword evidence="11" id="KW-0479">Metal-binding</keyword>
<keyword evidence="7 11" id="KW-0418">Kinase</keyword>
<feature type="binding site" evidence="11">
    <location>
        <position position="2024"/>
    </location>
    <ligand>
        <name>Mg(2+)</name>
        <dbReference type="ChEBI" id="CHEBI:18420"/>
    </ligand>
</feature>
<keyword evidence="9 11" id="KW-0057">Aromatic amino acid biosynthesis</keyword>
<feature type="binding site" evidence="11">
    <location>
        <begin position="2020"/>
        <end position="2025"/>
    </location>
    <ligand>
        <name>ATP</name>
        <dbReference type="ChEBI" id="CHEBI:30616"/>
    </ligand>
</feature>
<comment type="cofactor">
    <cofactor evidence="11">
        <name>Mg(2+)</name>
        <dbReference type="ChEBI" id="CHEBI:18420"/>
    </cofactor>
    <text evidence="11">Binds 1 Mg(2+) ion per subunit.</text>
</comment>
<reference evidence="13 14" key="1">
    <citation type="submission" date="2020-02" db="EMBL/GenBank/DDBJ databases">
        <title>Genome sequence of strain CCNWXJ40-4.</title>
        <authorList>
            <person name="Gao J."/>
            <person name="Sun J."/>
        </authorList>
    </citation>
    <scope>NUCLEOTIDE SEQUENCE [LARGE SCALE GENOMIC DNA]</scope>
    <source>
        <strain evidence="13 14">CCNWXJ 40-4</strain>
    </source>
</reference>
<evidence type="ECO:0000256" key="5">
    <source>
        <dbReference type="ARBA" id="ARBA00022679"/>
    </source>
</evidence>
<comment type="subcellular location">
    <subcellularLocation>
        <location evidence="11">Cytoplasm</location>
    </subcellularLocation>
</comment>
<evidence type="ECO:0000256" key="9">
    <source>
        <dbReference type="ARBA" id="ARBA00023141"/>
    </source>
</evidence>
<evidence type="ECO:0000313" key="14">
    <source>
        <dbReference type="Proteomes" id="UP001642900"/>
    </source>
</evidence>
<evidence type="ECO:0000256" key="8">
    <source>
        <dbReference type="ARBA" id="ARBA00022840"/>
    </source>
</evidence>
<protein>
    <recommendedName>
        <fullName evidence="3 11">Shikimate kinase</fullName>
        <shortName evidence="11">SK</shortName>
        <ecNumber evidence="3 11">2.7.1.71</ecNumber>
    </recommendedName>
</protein>
<dbReference type="Gene3D" id="3.40.50.300">
    <property type="entry name" value="P-loop containing nucleotide triphosphate hydrolases"/>
    <property type="match status" value="1"/>
</dbReference>
<dbReference type="InterPro" id="IPR027417">
    <property type="entry name" value="P-loop_NTPase"/>
</dbReference>
<evidence type="ECO:0000256" key="6">
    <source>
        <dbReference type="ARBA" id="ARBA00022741"/>
    </source>
</evidence>
<dbReference type="InterPro" id="IPR000623">
    <property type="entry name" value="Shikimate_kinase/TSH1"/>
</dbReference>
<dbReference type="GO" id="GO:0009423">
    <property type="term" value="P:chorismate biosynthetic process"/>
    <property type="evidence" value="ECO:0007669"/>
    <property type="project" value="UniProtKB-UniRule"/>
</dbReference>
<feature type="region of interest" description="Disordered" evidence="12">
    <location>
        <begin position="2130"/>
        <end position="2149"/>
    </location>
</feature>
<comment type="function">
    <text evidence="11">Catalyzes the specific phosphorylation of the 3-hydroxyl group of shikimic acid using ATP as a cosubstrate.</text>
</comment>
<dbReference type="CDD" id="cd00464">
    <property type="entry name" value="SK"/>
    <property type="match status" value="1"/>
</dbReference>
<keyword evidence="11" id="KW-0963">Cytoplasm</keyword>
<dbReference type="GO" id="GO:0009073">
    <property type="term" value="P:aromatic amino acid family biosynthetic process"/>
    <property type="evidence" value="ECO:0007669"/>
    <property type="project" value="UniProtKB-KW"/>
</dbReference>
<dbReference type="GO" id="GO:0008652">
    <property type="term" value="P:amino acid biosynthetic process"/>
    <property type="evidence" value="ECO:0007669"/>
    <property type="project" value="UniProtKB-KW"/>
</dbReference>
<evidence type="ECO:0000256" key="1">
    <source>
        <dbReference type="ARBA" id="ARBA00004842"/>
    </source>
</evidence>
<keyword evidence="6 11" id="KW-0547">Nucleotide-binding</keyword>
<evidence type="ECO:0000256" key="3">
    <source>
        <dbReference type="ARBA" id="ARBA00012154"/>
    </source>
</evidence>
<dbReference type="SUPFAM" id="SSF52540">
    <property type="entry name" value="P-loop containing nucleoside triphosphate hydrolases"/>
    <property type="match status" value="1"/>
</dbReference>
<evidence type="ECO:0000256" key="4">
    <source>
        <dbReference type="ARBA" id="ARBA00022605"/>
    </source>
</evidence>
<dbReference type="GO" id="GO:0005829">
    <property type="term" value="C:cytosol"/>
    <property type="evidence" value="ECO:0007669"/>
    <property type="project" value="TreeGrafter"/>
</dbReference>
<dbReference type="Pfam" id="PF01202">
    <property type="entry name" value="SKI"/>
    <property type="match status" value="1"/>
</dbReference>
<keyword evidence="14" id="KW-1185">Reference proteome</keyword>
<proteinExistence type="inferred from homology"/>
<evidence type="ECO:0000256" key="11">
    <source>
        <dbReference type="HAMAP-Rule" id="MF_00109"/>
    </source>
</evidence>
<dbReference type="EC" id="2.7.1.71" evidence="3 11"/>
<dbReference type="PRINTS" id="PR01100">
    <property type="entry name" value="SHIKIMTKNASE"/>
</dbReference>
<comment type="catalytic activity">
    <reaction evidence="10 11">
        <text>shikimate + ATP = 3-phosphoshikimate + ADP + H(+)</text>
        <dbReference type="Rhea" id="RHEA:13121"/>
        <dbReference type="ChEBI" id="CHEBI:15378"/>
        <dbReference type="ChEBI" id="CHEBI:30616"/>
        <dbReference type="ChEBI" id="CHEBI:36208"/>
        <dbReference type="ChEBI" id="CHEBI:145989"/>
        <dbReference type="ChEBI" id="CHEBI:456216"/>
        <dbReference type="EC" id="2.7.1.71"/>
    </reaction>
</comment>
<organism evidence="13 14">
    <name type="scientific">Allomesorhizobium camelthorni</name>
    <dbReference type="NCBI Taxonomy" id="475069"/>
    <lineage>
        <taxon>Bacteria</taxon>
        <taxon>Pseudomonadati</taxon>
        <taxon>Pseudomonadota</taxon>
        <taxon>Alphaproteobacteria</taxon>
        <taxon>Hyphomicrobiales</taxon>
        <taxon>Phyllobacteriaceae</taxon>
        <taxon>Allomesorhizobium</taxon>
    </lineage>
</organism>
<feature type="binding site" evidence="11">
    <location>
        <position position="2179"/>
    </location>
    <ligand>
        <name>ATP</name>
        <dbReference type="ChEBI" id="CHEBI:30616"/>
    </ligand>
</feature>
<keyword evidence="5 11" id="KW-0808">Transferase</keyword>
<keyword evidence="11" id="KW-0460">Magnesium</keyword>
<dbReference type="GO" id="GO:0000287">
    <property type="term" value="F:magnesium ion binding"/>
    <property type="evidence" value="ECO:0007669"/>
    <property type="project" value="UniProtKB-UniRule"/>
</dbReference>
<dbReference type="EMBL" id="JAAKZF010000054">
    <property type="protein sequence ID" value="NGO54485.1"/>
    <property type="molecule type" value="Genomic_DNA"/>
</dbReference>
<dbReference type="PROSITE" id="PS01128">
    <property type="entry name" value="SHIKIMATE_KINASE"/>
    <property type="match status" value="1"/>
</dbReference>
<dbReference type="Proteomes" id="UP001642900">
    <property type="component" value="Unassembled WGS sequence"/>
</dbReference>
<dbReference type="InterPro" id="IPR031322">
    <property type="entry name" value="Shikimate/glucono_kinase"/>
</dbReference>
<keyword evidence="4 11" id="KW-0028">Amino-acid biosynthesis</keyword>
<feature type="binding site" evidence="11">
    <location>
        <position position="2068"/>
    </location>
    <ligand>
        <name>substrate</name>
    </ligand>
</feature>
<comment type="subunit">
    <text evidence="11">Monomer.</text>
</comment>
<accession>A0A6G4WI59</accession>
<dbReference type="GO" id="GO:0004765">
    <property type="term" value="F:shikimate kinase activity"/>
    <property type="evidence" value="ECO:0007669"/>
    <property type="project" value="UniProtKB-UniRule"/>
</dbReference>
<evidence type="ECO:0000256" key="2">
    <source>
        <dbReference type="ARBA" id="ARBA00006997"/>
    </source>
</evidence>
<comment type="caution">
    <text evidence="13">The sequence shown here is derived from an EMBL/GenBank/DDBJ whole genome shotgun (WGS) entry which is preliminary data.</text>
</comment>
<gene>
    <name evidence="11" type="primary">aroK</name>
    <name evidence="13" type="ORF">G6N73_25715</name>
</gene>
<dbReference type="UniPathway" id="UPA00053">
    <property type="reaction ID" value="UER00088"/>
</dbReference>
<name>A0A6G4WI59_9HYPH</name>
<comment type="pathway">
    <text evidence="1 11">Metabolic intermediate biosynthesis; chorismate biosynthesis; chorismate from D-erythrose 4-phosphate and phosphoenolpyruvate: step 5/7.</text>
</comment>
<dbReference type="GO" id="GO:0005524">
    <property type="term" value="F:ATP binding"/>
    <property type="evidence" value="ECO:0007669"/>
    <property type="project" value="UniProtKB-UniRule"/>
</dbReference>
<dbReference type="PANTHER" id="PTHR21087">
    <property type="entry name" value="SHIKIMATE KINASE"/>
    <property type="match status" value="1"/>
</dbReference>
<comment type="similarity">
    <text evidence="2 11">Belongs to the shikimate kinase family.</text>
</comment>
<evidence type="ECO:0000256" key="10">
    <source>
        <dbReference type="ARBA" id="ARBA00048567"/>
    </source>
</evidence>
<feature type="binding site" evidence="11">
    <location>
        <position position="2128"/>
    </location>
    <ligand>
        <name>ATP</name>
        <dbReference type="ChEBI" id="CHEBI:30616"/>
    </ligand>
</feature>
<evidence type="ECO:0000256" key="7">
    <source>
        <dbReference type="ARBA" id="ARBA00022777"/>
    </source>
</evidence>
<evidence type="ECO:0000256" key="12">
    <source>
        <dbReference type="SAM" id="MobiDB-lite"/>
    </source>
</evidence>
<feature type="binding site" evidence="11">
    <location>
        <position position="2090"/>
    </location>
    <ligand>
        <name>substrate</name>
    </ligand>
</feature>
<dbReference type="NCBIfam" id="NF041399">
    <property type="entry name" value="XopAD"/>
    <property type="match status" value="1"/>
</dbReference>
<feature type="binding site" evidence="11">
    <location>
        <position position="2162"/>
    </location>
    <ligand>
        <name>substrate</name>
    </ligand>
</feature>
<sequence length="2234" mass="245620">MVPQRAHGKEAHGRADLERSRLREGMETLDRAGRAHDFYAFSTAVVDYAKQLRMPSLATFLERAAALFESDFIPRWEDNVRANQSWGYALACNAVSREAGGQAGIDACKAMATHVSQLNDALMRKVDLRALSLFAVSFGRHPQSTTCRNGTIRIAKFFCEENLALQHLNDLSLSSLANGFSKWPERTECRDGMVAIASELLRRAKNKGLSDIGQLQLPGLVNALCKWPKEAICRKATAAIADDVVRRGQLSRYNSQALTNLVNGFSKWPEEARFERATLPIASEVTRRPLADFEPQGLANLVNGFGKWPDQRPARRAGVAIAAAVCRRQLSGFDPQNLALLVNGFSKWPKKEDCREATVAIAGQILRRRLRDFTPQALVNLVNGFSKWTEEADCRAGTAAIAGEILRTALRGITRPALAVLVNGFSKWPDDPRCHAGALAIAPEILELARGPDGLSAFNELGLANLVNGFSKWPQERVCRKTVVAVAEEIIGFPDRLPHCSQQDLANLANGFSKWPEKLACGEATVAVASEILDLAGRHGRLSGFTERSLASLVNAFSKWPDRTPTLQASTAIANEILSRPDRLLFFTRQESSNLVNGFSKWPKEESCRQATAAISRDVRARHRLSDFNSLELTNLANGFSKWPSDEDCSEASVAIAREILCRRLSDFTPQQQADLMNSLIRWRGEATCSQAIVHLACDLGRGGQRFATFTTPQLSRIANAVGLSFMRAEEAGDIADATVLKDRLHQLVHYLHYANDRLEQADVLSIINIFKPLGKARLFDDLALLAPTGLGRLEELVHAPGFAPENNLESMGNICIALLPLARSPQKSMLWHRRQALNLLNDLQPGLEQKIAAYLNATNGERRSRGPLSSRRPALSIFQALKGREVLASLYRRPYVEGQKSDLAMRRQQLERETKKILAATRNLIESDLSNMSWNLIAQIEGDDALDALDSFMTLDEGAIRSQHPPSVFDMHQVLRTMDHEPRAPKGEAGLMQLPVVDLQGRRLAADAEPRYSILHRLTSGAVPLVAVQLPGKPSPFMLRRVFCVDDVPYRMDVFGGSKLKAPKPTLSQIAAVAPGEQGPKASGGKLLAIPYAETAPGTAFEQLSRAWAPFKEAYYYTQRRGFAAPPAIKDLGPHDYALEGNFKLSLLPDRPAGEEHPFKLTGPEGSIALRPHDGCGFIRASLAERMLAVRRAGRQDGPDRVPAFAEGRKSSLPATALQYYSRSERVAEEAREKANSWLETKKGDALTSEELFRTVTAGRIEGPGAVAVPSNDGRLHVPKLKSEGLTGTAGVLIGRSPYDKPNLRPLRPEQVKSSADGDPTAAFLDKCVAMQYSFNVAEKSGEQLASDDPTFFAKGILIVVPDAMWPANYRDRGMVLSAEDVKSHSGWTRRKERVTANTSLDCVGILQATEVFAPGSLVAVPPDQQKKLDGDFDGDTVIILGDRPQLYQHVRQFDEAEQARGVRSLKPPKSHTAAIEDGRYNFSRASQILAATQNTLEIYSTLQRNFLAQSNQARRWFAERAIFGTYEGIHHELRSALRDLLNQEEVSGQDIQPQLERVMREIELAEHPVAREISELLAADLEAWAAGANGDVPPETIERGTINDGVSQAVSELLPHLAEDYQASAHPRDRVQALLDHYPARIDPRPDGYEPDDLIQSASNLLSLGNKVGTDAYKSDTSAQLFLKKSQALQRLLQQTPGLRSVPYVKGVAATLKHGRFDVDASLEDLRDNPTLTASVMEAAIKLAADKHILPEPFGRQLTAEDSAMTMTPKEAADRAEIERARAAAEEKEITTAVLRVAEILRRADIDVSMPRLDRPVRSVGSLTDQLTGTSAKSDSDAQLISNAVRHVFEIPDKVFARGFKKAILAFDERGYAEVSTTNWFRMRDPTFIGVTSVLTMPDGYRFALEFHTPQSYQAKLTNHDTYKKRDKLRLELSGDALVQATQELAQSAREVCKDVAIPEGARELPHWGIELDARPSAGATFGLRAAERPRLPEKSPMAKEVVSSLGSRPIVLVGLPGAGKSSIGPALARRLGLAFVDSDKKIERETGMSITEIFVAEDKGKQWFRDREASLIAQCVEKGKVVLATGGGAFEREETRRLILDNTVSIWLDTDRGEIWKRLANDTSRPLLRTDEAEETSGPQSSDKRAIKKERFEEIVQERTPHYRQANLTVVPPHKRNNNRNAEACVAALHAYLSGGAGLGARQAGSFQELAVAPSSQGAGCATTVKVGLPS</sequence>
<dbReference type="HAMAP" id="MF_00109">
    <property type="entry name" value="Shikimate_kinase"/>
    <property type="match status" value="1"/>
</dbReference>
<dbReference type="PANTHER" id="PTHR21087:SF16">
    <property type="entry name" value="SHIKIMATE KINASE 1, CHLOROPLASTIC"/>
    <property type="match status" value="1"/>
</dbReference>
<evidence type="ECO:0000313" key="13">
    <source>
        <dbReference type="EMBL" id="NGO54485.1"/>
    </source>
</evidence>
<feature type="binding site" evidence="11">
    <location>
        <position position="2042"/>
    </location>
    <ligand>
        <name>substrate</name>
    </ligand>
</feature>